<dbReference type="Proteomes" id="UP000002280">
    <property type="component" value="Chromosome 4"/>
</dbReference>
<dbReference type="Gene3D" id="2.60.220.50">
    <property type="match status" value="1"/>
</dbReference>
<dbReference type="Bgee" id="ENSMODG00000002093">
    <property type="expression patterns" value="Expressed in testis and 2 other cell types or tissues"/>
</dbReference>
<dbReference type="GO" id="GO:0004930">
    <property type="term" value="F:G protein-coupled receptor activity"/>
    <property type="evidence" value="ECO:0000318"/>
    <property type="project" value="GO_Central"/>
</dbReference>
<keyword evidence="3 6" id="KW-1133">Transmembrane helix</keyword>
<feature type="transmembrane region" description="Helical" evidence="6">
    <location>
        <begin position="608"/>
        <end position="627"/>
    </location>
</feature>
<dbReference type="Ensembl" id="ENSMODT00000002602.4">
    <property type="protein sequence ID" value="ENSMODP00000002550.3"/>
    <property type="gene ID" value="ENSMODG00000002093.4"/>
</dbReference>
<feature type="transmembrane region" description="Helical" evidence="6">
    <location>
        <begin position="559"/>
        <end position="587"/>
    </location>
</feature>
<dbReference type="STRING" id="13616.ENSMODP00000002550"/>
<dbReference type="Pfam" id="PF01825">
    <property type="entry name" value="GPS"/>
    <property type="match status" value="1"/>
</dbReference>
<dbReference type="Gene3D" id="1.20.1070.10">
    <property type="entry name" value="Rhodopsin 7-helix transmembrane proteins"/>
    <property type="match status" value="1"/>
</dbReference>
<feature type="transmembrane region" description="Helical" evidence="6">
    <location>
        <begin position="633"/>
        <end position="653"/>
    </location>
</feature>
<dbReference type="PANTHER" id="PTHR47767">
    <property type="entry name" value="ADHESION G PROTEIN-COUPLED RECEPTOR G7"/>
    <property type="match status" value="1"/>
</dbReference>
<dbReference type="InterPro" id="IPR053066">
    <property type="entry name" value="ADGR_G7"/>
</dbReference>
<dbReference type="SMART" id="SM00303">
    <property type="entry name" value="GPS"/>
    <property type="match status" value="1"/>
</dbReference>
<dbReference type="InterPro" id="IPR000203">
    <property type="entry name" value="GPS"/>
</dbReference>
<comment type="subcellular location">
    <subcellularLocation>
        <location evidence="1">Membrane</location>
        <topology evidence="1">Multi-pass membrane protein</topology>
    </subcellularLocation>
</comment>
<dbReference type="GeneTree" id="ENSGT00940000159169"/>
<dbReference type="FunCoup" id="F6UHE2">
    <property type="interactions" value="5"/>
</dbReference>
<dbReference type="PROSITE" id="PS50221">
    <property type="entry name" value="GAIN_B"/>
    <property type="match status" value="1"/>
</dbReference>
<evidence type="ECO:0000256" key="6">
    <source>
        <dbReference type="SAM" id="Phobius"/>
    </source>
</evidence>
<dbReference type="InterPro" id="IPR000832">
    <property type="entry name" value="GPCR_2_secretin-like"/>
</dbReference>
<reference evidence="9" key="3">
    <citation type="submission" date="2025-09" db="UniProtKB">
        <authorList>
            <consortium name="Ensembl"/>
        </authorList>
    </citation>
    <scope>IDENTIFICATION</scope>
</reference>
<dbReference type="PROSITE" id="PS50261">
    <property type="entry name" value="G_PROTEIN_RECEP_F2_4"/>
    <property type="match status" value="1"/>
</dbReference>
<dbReference type="InterPro" id="IPR053984">
    <property type="entry name" value="GPR128_N"/>
</dbReference>
<dbReference type="AlphaFoldDB" id="F6UHE2"/>
<dbReference type="InterPro" id="IPR053986">
    <property type="entry name" value="GPR128_GAIN_subdom_B"/>
</dbReference>
<dbReference type="eggNOG" id="KOG4193">
    <property type="taxonomic scope" value="Eukaryota"/>
</dbReference>
<evidence type="ECO:0000256" key="5">
    <source>
        <dbReference type="ARBA" id="ARBA00023157"/>
    </source>
</evidence>
<proteinExistence type="predicted"/>
<dbReference type="Pfam" id="PF22261">
    <property type="entry name" value="GPR128_GAIN_subdom_B"/>
    <property type="match status" value="1"/>
</dbReference>
<dbReference type="Pfam" id="PF22257">
    <property type="entry name" value="GPR128_N"/>
    <property type="match status" value="1"/>
</dbReference>
<dbReference type="GO" id="GO:0005886">
    <property type="term" value="C:plasma membrane"/>
    <property type="evidence" value="ECO:0000318"/>
    <property type="project" value="GO_Central"/>
</dbReference>
<dbReference type="HOGENOM" id="CLU_042283_0_0_1"/>
<feature type="transmembrane region" description="Helical" evidence="6">
    <location>
        <begin position="507"/>
        <end position="530"/>
    </location>
</feature>
<keyword evidence="10" id="KW-1185">Reference proteome</keyword>
<dbReference type="GO" id="GO:0007166">
    <property type="term" value="P:cell surface receptor signaling pathway"/>
    <property type="evidence" value="ECO:0007669"/>
    <property type="project" value="InterPro"/>
</dbReference>
<dbReference type="InterPro" id="IPR057244">
    <property type="entry name" value="GAIN_B"/>
</dbReference>
<evidence type="ECO:0000256" key="3">
    <source>
        <dbReference type="ARBA" id="ARBA00022989"/>
    </source>
</evidence>
<reference evidence="9 10" key="1">
    <citation type="journal article" date="2007" name="Nature">
        <title>Genome of the marsupial Monodelphis domestica reveals innovation in non-coding sequences.</title>
        <authorList>
            <person name="Mikkelsen T.S."/>
            <person name="Wakefield M.J."/>
            <person name="Aken B."/>
            <person name="Amemiya C.T."/>
            <person name="Chang J.L."/>
            <person name="Duke S."/>
            <person name="Garber M."/>
            <person name="Gentles A.J."/>
            <person name="Goodstadt L."/>
            <person name="Heger A."/>
            <person name="Jurka J."/>
            <person name="Kamal M."/>
            <person name="Mauceli E."/>
            <person name="Searle S.M."/>
            <person name="Sharpe T."/>
            <person name="Baker M.L."/>
            <person name="Batzer M.A."/>
            <person name="Benos P.V."/>
            <person name="Belov K."/>
            <person name="Clamp M."/>
            <person name="Cook A."/>
            <person name="Cuff J."/>
            <person name="Das R."/>
            <person name="Davidow L."/>
            <person name="Deakin J.E."/>
            <person name="Fazzari M.J."/>
            <person name="Glass J.L."/>
            <person name="Grabherr M."/>
            <person name="Greally J.M."/>
            <person name="Gu W."/>
            <person name="Hore T.A."/>
            <person name="Huttley G.A."/>
            <person name="Kleber M."/>
            <person name="Jirtle R.L."/>
            <person name="Koina E."/>
            <person name="Lee J.T."/>
            <person name="Mahony S."/>
            <person name="Marra M.A."/>
            <person name="Miller R.D."/>
            <person name="Nicholls R.D."/>
            <person name="Oda M."/>
            <person name="Papenfuss A.T."/>
            <person name="Parra Z.E."/>
            <person name="Pollock D.D."/>
            <person name="Ray D.A."/>
            <person name="Schein J.E."/>
            <person name="Speed T.P."/>
            <person name="Thompson K."/>
            <person name="VandeBerg J.L."/>
            <person name="Wade C.M."/>
            <person name="Walker J.A."/>
            <person name="Waters P.D."/>
            <person name="Webber C."/>
            <person name="Weidman J.R."/>
            <person name="Xie X."/>
            <person name="Zody M.C."/>
            <person name="Baldwin J."/>
            <person name="Abdouelleil A."/>
            <person name="Abdulkadir J."/>
            <person name="Abebe A."/>
            <person name="Abera B."/>
            <person name="Abreu J."/>
            <person name="Acer S.C."/>
            <person name="Aftuck L."/>
            <person name="Alexander A."/>
            <person name="An P."/>
            <person name="Anderson E."/>
            <person name="Anderson S."/>
            <person name="Arachi H."/>
            <person name="Azer M."/>
            <person name="Bachantsang P."/>
            <person name="Barry A."/>
            <person name="Bayul T."/>
            <person name="Berlin A."/>
            <person name="Bessette D."/>
            <person name="Bloom T."/>
            <person name="Bloom T."/>
            <person name="Boguslavskiy L."/>
            <person name="Bonnet C."/>
            <person name="Boukhgalter B."/>
            <person name="Bourzgui I."/>
            <person name="Brown A."/>
            <person name="Cahill P."/>
            <person name="Channer S."/>
            <person name="Cheshatsang Y."/>
            <person name="Chuda L."/>
            <person name="Citroen M."/>
            <person name="Collymore A."/>
            <person name="Cooke P."/>
            <person name="Costello M."/>
            <person name="D'Aco K."/>
            <person name="Daza R."/>
            <person name="De Haan G."/>
            <person name="DeGray S."/>
            <person name="DeMaso C."/>
            <person name="Dhargay N."/>
            <person name="Dooley K."/>
            <person name="Dooley E."/>
            <person name="Doricent M."/>
            <person name="Dorje P."/>
            <person name="Dorjee K."/>
            <person name="Dupes A."/>
            <person name="Elong R."/>
            <person name="Falk J."/>
            <person name="Farina A."/>
            <person name="Faro S."/>
            <person name="Ferguson D."/>
            <person name="Fisher S."/>
            <person name="Foley C.D."/>
            <person name="Franke A."/>
            <person name="Friedrich D."/>
            <person name="Gadbois L."/>
            <person name="Gearin G."/>
            <person name="Gearin C.R."/>
            <person name="Giannoukos G."/>
            <person name="Goode T."/>
            <person name="Graham J."/>
            <person name="Grandbois E."/>
            <person name="Grewal S."/>
            <person name="Gyaltsen K."/>
            <person name="Hafez N."/>
            <person name="Hagos B."/>
            <person name="Hall J."/>
            <person name="Henson C."/>
            <person name="Hollinger A."/>
            <person name="Honan T."/>
            <person name="Huard M.D."/>
            <person name="Hughes L."/>
            <person name="Hurhula B."/>
            <person name="Husby M.E."/>
            <person name="Kamat A."/>
            <person name="Kanga B."/>
            <person name="Kashin S."/>
            <person name="Khazanovich D."/>
            <person name="Kisner P."/>
            <person name="Lance K."/>
            <person name="Lara M."/>
            <person name="Lee W."/>
            <person name="Lennon N."/>
            <person name="Letendre F."/>
            <person name="LeVine R."/>
            <person name="Lipovsky A."/>
            <person name="Liu X."/>
            <person name="Liu J."/>
            <person name="Liu S."/>
            <person name="Lokyitsang T."/>
            <person name="Lokyitsang Y."/>
            <person name="Lubonja R."/>
            <person name="Lui A."/>
            <person name="MacDonald P."/>
            <person name="Magnisalis V."/>
            <person name="Maru K."/>
            <person name="Matthews C."/>
            <person name="McCusker W."/>
            <person name="McDonough S."/>
            <person name="Mehta T."/>
            <person name="Meldrim J."/>
            <person name="Meneus L."/>
            <person name="Mihai O."/>
            <person name="Mihalev A."/>
            <person name="Mihova T."/>
            <person name="Mittelman R."/>
            <person name="Mlenga V."/>
            <person name="Montmayeur A."/>
            <person name="Mulrain L."/>
            <person name="Navidi A."/>
            <person name="Naylor J."/>
            <person name="Negash T."/>
            <person name="Nguyen T."/>
            <person name="Nguyen N."/>
            <person name="Nicol R."/>
            <person name="Norbu C."/>
            <person name="Norbu N."/>
            <person name="Novod N."/>
            <person name="O'Neill B."/>
            <person name="Osman S."/>
            <person name="Markiewicz E."/>
            <person name="Oyono O.L."/>
            <person name="Patti C."/>
            <person name="Phunkhang P."/>
            <person name="Pierre F."/>
            <person name="Priest M."/>
            <person name="Raghuraman S."/>
            <person name="Rege F."/>
            <person name="Reyes R."/>
            <person name="Rise C."/>
            <person name="Rogov P."/>
            <person name="Ross K."/>
            <person name="Ryan E."/>
            <person name="Settipalli S."/>
            <person name="Shea T."/>
            <person name="Sherpa N."/>
            <person name="Shi L."/>
            <person name="Shih D."/>
            <person name="Sparrow T."/>
            <person name="Spaulding J."/>
            <person name="Stalker J."/>
            <person name="Stange-Thomann N."/>
            <person name="Stavropoulos S."/>
            <person name="Stone C."/>
            <person name="Strader C."/>
            <person name="Tesfaye S."/>
            <person name="Thomson T."/>
            <person name="Thoulutsang Y."/>
            <person name="Thoulutsang D."/>
            <person name="Topham K."/>
            <person name="Topping I."/>
            <person name="Tsamla T."/>
            <person name="Vassiliev H."/>
            <person name="Vo A."/>
            <person name="Wangchuk T."/>
            <person name="Wangdi T."/>
            <person name="Weiand M."/>
            <person name="Wilkinson J."/>
            <person name="Wilson A."/>
            <person name="Yadav S."/>
            <person name="Young G."/>
            <person name="Yu Q."/>
            <person name="Zembek L."/>
            <person name="Zhong D."/>
            <person name="Zimmer A."/>
            <person name="Zwirko Z."/>
            <person name="Jaffe D.B."/>
            <person name="Alvarez P."/>
            <person name="Brockman W."/>
            <person name="Butler J."/>
            <person name="Chin C."/>
            <person name="Gnerre S."/>
            <person name="MacCallum I."/>
            <person name="Graves J.A."/>
            <person name="Ponting C.P."/>
            <person name="Breen M."/>
            <person name="Samollow P.B."/>
            <person name="Lander E.S."/>
            <person name="Lindblad-Toh K."/>
        </authorList>
    </citation>
    <scope>NUCLEOTIDE SEQUENCE [LARGE SCALE GENOMIC DNA]</scope>
</reference>
<dbReference type="PRINTS" id="PR00249">
    <property type="entry name" value="GPCRSECRETIN"/>
</dbReference>
<organism evidence="9 10">
    <name type="scientific">Monodelphis domestica</name>
    <name type="common">Gray short-tailed opossum</name>
    <dbReference type="NCBI Taxonomy" id="13616"/>
    <lineage>
        <taxon>Eukaryota</taxon>
        <taxon>Metazoa</taxon>
        <taxon>Chordata</taxon>
        <taxon>Craniata</taxon>
        <taxon>Vertebrata</taxon>
        <taxon>Euteleostomi</taxon>
        <taxon>Mammalia</taxon>
        <taxon>Metatheria</taxon>
        <taxon>Didelphimorphia</taxon>
        <taxon>Didelphidae</taxon>
        <taxon>Monodelphis</taxon>
    </lineage>
</organism>
<name>F6UHE2_MONDO</name>
<dbReference type="InParanoid" id="F6UHE2"/>
<evidence type="ECO:0000313" key="10">
    <source>
        <dbReference type="Proteomes" id="UP000002280"/>
    </source>
</evidence>
<feature type="transmembrane region" description="Helical" evidence="6">
    <location>
        <begin position="414"/>
        <end position="434"/>
    </location>
</feature>
<evidence type="ECO:0000256" key="4">
    <source>
        <dbReference type="ARBA" id="ARBA00023136"/>
    </source>
</evidence>
<protein>
    <recommendedName>
        <fullName evidence="11">Adhesion G protein-coupled receptor G7</fullName>
    </recommendedName>
</protein>
<evidence type="ECO:0000313" key="9">
    <source>
        <dbReference type="Ensembl" id="ENSMODP00000002550.3"/>
    </source>
</evidence>
<evidence type="ECO:0000256" key="1">
    <source>
        <dbReference type="ARBA" id="ARBA00004141"/>
    </source>
</evidence>
<evidence type="ECO:0008006" key="11">
    <source>
        <dbReference type="Google" id="ProtNLM"/>
    </source>
</evidence>
<evidence type="ECO:0000259" key="7">
    <source>
        <dbReference type="PROSITE" id="PS50221"/>
    </source>
</evidence>
<dbReference type="Pfam" id="PF22259">
    <property type="entry name" value="GPR128_GAIN_subdomA"/>
    <property type="match status" value="1"/>
</dbReference>
<keyword evidence="5" id="KW-1015">Disulfide bond</keyword>
<feature type="domain" description="G-protein coupled receptors family 2 profile 2" evidence="8">
    <location>
        <begin position="379"/>
        <end position="657"/>
    </location>
</feature>
<evidence type="ECO:0000259" key="8">
    <source>
        <dbReference type="PROSITE" id="PS50261"/>
    </source>
</evidence>
<feature type="transmembrane region" description="Helical" evidence="6">
    <location>
        <begin position="381"/>
        <end position="402"/>
    </location>
</feature>
<dbReference type="OMA" id="QWELKYR"/>
<dbReference type="InterPro" id="IPR053985">
    <property type="entry name" value="GPR128_GAIN_subdom_A"/>
</dbReference>
<dbReference type="Pfam" id="PF00002">
    <property type="entry name" value="7tm_2"/>
    <property type="match status" value="1"/>
</dbReference>
<keyword evidence="4 6" id="KW-0472">Membrane</keyword>
<evidence type="ECO:0000256" key="2">
    <source>
        <dbReference type="ARBA" id="ARBA00022692"/>
    </source>
</evidence>
<dbReference type="InterPro" id="IPR017981">
    <property type="entry name" value="GPCR_2-like_7TM"/>
</dbReference>
<dbReference type="GO" id="GO:0007186">
    <property type="term" value="P:G protein-coupled receptor signaling pathway"/>
    <property type="evidence" value="ECO:0000318"/>
    <property type="project" value="GO_Central"/>
</dbReference>
<sequence length="725" mass="82421">NTWHIVIQSSPVKPTPFEFCKNGGTLEKDGCVCPEQWKGQRCTIVNFCKNSTDNNFHFDIITVGKYGPSIETCEDNTSNAGFPKATRFCNITIYGDITLGNVSEVNCNQNLETLAAQVYDYTEISSKTLALTSNTNQLTAQNISYATTVVQQIFNESKNVPSEAKKVAVATVSQLLDAKEDIFENVGSFGTLTKEIENYSLTLMNESIVQPNIAVQSVDLSTKDPVTVIFSVRRGVNDILDPQQTHIGINETELKPESQTELQILINTTQGIYPTFPFYFNFIMDLNYQIYFLPKTNFLISKGYLLPLYSPFHLQYNESQFQLQSYACVFWNFTKDDWDTSGCKKKPQNNSQFLGCQCNHTTNFAVLMSFRNNYNYPELDILSDIGCGLSIAGLAFSIIFYVVTRKQRKTSITYVFVSLFTCLLIFNILFLFGIENSNKKNNSTMNATRDNVIPQHDNGPPKNHLCTAIAFFLHYFLLATFIWAGLNGVQLYFLLIRTMKPLPRHIILFLTLTGWGVPALVASLTVGIFYPLKGELGYRQEVICWLALPENGNFGESPWFWSFILPVAIILFINMTVFIFITVKVLWGRNENLTSTKKNSALKKILSTISIAVIFGLTWILGYLMLIDNNNIIFNYLFCIFNTTQGLQIFFFYTARTKIFKDKISNMFKSMSSAFGRIKMPSLHSEVYVLLRSFPTRIEQFRLLESSKFTQKTFHSESSQINLCN</sequence>
<accession>F6UHE2</accession>
<keyword evidence="2 6" id="KW-0812">Transmembrane</keyword>
<feature type="transmembrane region" description="Helical" evidence="6">
    <location>
        <begin position="468"/>
        <end position="495"/>
    </location>
</feature>
<dbReference type="InterPro" id="IPR046338">
    <property type="entry name" value="GAIN_dom_sf"/>
</dbReference>
<feature type="domain" description="GAIN-B" evidence="7">
    <location>
        <begin position="204"/>
        <end position="374"/>
    </location>
</feature>
<dbReference type="PANTHER" id="PTHR47767:SF1">
    <property type="entry name" value="ADHESION G PROTEIN-COUPLED RECEPTOR G7"/>
    <property type="match status" value="1"/>
</dbReference>
<reference evidence="9" key="2">
    <citation type="submission" date="2025-08" db="UniProtKB">
        <authorList>
            <consortium name="Ensembl"/>
        </authorList>
    </citation>
    <scope>IDENTIFICATION</scope>
</reference>
<dbReference type="FunFam" id="1.20.1070.10:FF:000256">
    <property type="entry name" value="Adhesion G protein-coupled receptor G7"/>
    <property type="match status" value="1"/>
</dbReference>